<name>A0A131Z7L8_RHIAP</name>
<feature type="non-terminal residue" evidence="2">
    <location>
        <position position="1"/>
    </location>
</feature>
<feature type="transmembrane region" description="Helical" evidence="1">
    <location>
        <begin position="112"/>
        <end position="131"/>
    </location>
</feature>
<organism evidence="2">
    <name type="scientific">Rhipicephalus appendiculatus</name>
    <name type="common">Brown ear tick</name>
    <dbReference type="NCBI Taxonomy" id="34631"/>
    <lineage>
        <taxon>Eukaryota</taxon>
        <taxon>Metazoa</taxon>
        <taxon>Ecdysozoa</taxon>
        <taxon>Arthropoda</taxon>
        <taxon>Chelicerata</taxon>
        <taxon>Arachnida</taxon>
        <taxon>Acari</taxon>
        <taxon>Parasitiformes</taxon>
        <taxon>Ixodida</taxon>
        <taxon>Ixodoidea</taxon>
        <taxon>Ixodidae</taxon>
        <taxon>Rhipicephalinae</taxon>
        <taxon>Rhipicephalus</taxon>
        <taxon>Rhipicephalus</taxon>
    </lineage>
</organism>
<dbReference type="EMBL" id="GEDV01001270">
    <property type="protein sequence ID" value="JAP87287.1"/>
    <property type="molecule type" value="Transcribed_RNA"/>
</dbReference>
<keyword evidence="1" id="KW-1133">Transmembrane helix</keyword>
<accession>A0A131Z7L8</accession>
<evidence type="ECO:0000256" key="1">
    <source>
        <dbReference type="SAM" id="Phobius"/>
    </source>
</evidence>
<evidence type="ECO:0000313" key="2">
    <source>
        <dbReference type="EMBL" id="JAP87287.1"/>
    </source>
</evidence>
<dbReference type="AlphaFoldDB" id="A0A131Z7L8"/>
<sequence length="136" mass="15314">IMRVNTVVSVALPIKIMPSHSLQTRVMSILMCNVSICAVRSGKKDLSWQHFNCNKVCLLTGARFFFLRTACQNNVLVLHHVTKHSKLHNRATADSEMLVAFYTTAHGSDHVVSLYCTALFLSGVFMLFLPFQCNLR</sequence>
<keyword evidence="1" id="KW-0812">Transmembrane</keyword>
<keyword evidence="1" id="KW-0472">Membrane</keyword>
<protein>
    <submittedName>
        <fullName evidence="2">Uncharacterized protein</fullName>
    </submittedName>
</protein>
<proteinExistence type="predicted"/>
<reference evidence="2" key="1">
    <citation type="journal article" date="2016" name="Ticks Tick Borne Dis.">
        <title>De novo assembly and annotation of the salivary gland transcriptome of Rhipicephalus appendiculatus male and female ticks during blood feeding.</title>
        <authorList>
            <person name="de Castro M.H."/>
            <person name="de Klerk D."/>
            <person name="Pienaar R."/>
            <person name="Latif A.A."/>
            <person name="Rees D.J."/>
            <person name="Mans B.J."/>
        </authorList>
    </citation>
    <scope>NUCLEOTIDE SEQUENCE</scope>
    <source>
        <tissue evidence="2">Salivary glands</tissue>
    </source>
</reference>